<dbReference type="STRING" id="931626.Awo_c18290"/>
<dbReference type="RefSeq" id="WP_014356209.1">
    <property type="nucleotide sequence ID" value="NC_016894.1"/>
</dbReference>
<dbReference type="InterPro" id="IPR019271">
    <property type="entry name" value="DUF2284_metal-binding"/>
</dbReference>
<evidence type="ECO:0008006" key="3">
    <source>
        <dbReference type="Google" id="ProtNLM"/>
    </source>
</evidence>
<dbReference type="AlphaFoldDB" id="H6LIN5"/>
<dbReference type="Proteomes" id="UP000007177">
    <property type="component" value="Chromosome"/>
</dbReference>
<organism evidence="1 2">
    <name type="scientific">Acetobacterium woodii (strain ATCC 29683 / DSM 1030 / JCM 2381 / KCTC 1655 / WB1)</name>
    <dbReference type="NCBI Taxonomy" id="931626"/>
    <lineage>
        <taxon>Bacteria</taxon>
        <taxon>Bacillati</taxon>
        <taxon>Bacillota</taxon>
        <taxon>Clostridia</taxon>
        <taxon>Eubacteriales</taxon>
        <taxon>Eubacteriaceae</taxon>
        <taxon>Acetobacterium</taxon>
    </lineage>
</organism>
<proteinExistence type="predicted"/>
<dbReference type="HOGENOM" id="CLU_097790_2_0_9"/>
<protein>
    <recommendedName>
        <fullName evidence="3">Metal-binding protein</fullName>
    </recommendedName>
</protein>
<evidence type="ECO:0000313" key="2">
    <source>
        <dbReference type="Proteomes" id="UP000007177"/>
    </source>
</evidence>
<dbReference type="OrthoDB" id="5420534at2"/>
<dbReference type="Pfam" id="PF10050">
    <property type="entry name" value="DUF2284"/>
    <property type="match status" value="1"/>
</dbReference>
<accession>H6LIN5</accession>
<reference evidence="1 2" key="2">
    <citation type="journal article" date="2012" name="PLoS ONE">
        <title>An ancient pathway combining carbon dioxide fixation with the generation and utilization of a sodium ion gradient for ATP synthesis.</title>
        <authorList>
            <person name="Poehlein A."/>
            <person name="Schmidt S."/>
            <person name="Kaster A.K."/>
            <person name="Goenrich M."/>
            <person name="Vollmers J."/>
            <person name="Thurmer A."/>
            <person name="Bertsch J."/>
            <person name="Schuchmann K."/>
            <person name="Voigt B."/>
            <person name="Hecker M."/>
            <person name="Daniel R."/>
            <person name="Thauer R.K."/>
            <person name="Gottschalk G."/>
            <person name="Muller V."/>
        </authorList>
    </citation>
    <scope>NUCLEOTIDE SEQUENCE [LARGE SCALE GENOMIC DNA]</scope>
    <source>
        <strain evidence="2">ATCC 29683 / DSM 1030 / JCM 2381 / KCTC 1655 / WB1</strain>
    </source>
</reference>
<keyword evidence="2" id="KW-1185">Reference proteome</keyword>
<evidence type="ECO:0000313" key="1">
    <source>
        <dbReference type="EMBL" id="AFA48609.1"/>
    </source>
</evidence>
<sequence>MKAYLQNGNFSEIKAIDDVHCIHITQEVRDRCADNYCGFYGKNYMCPPSVGDLEYYQKLILTYQKGLIFSKIYALKNKYDHQGMVNSGLEFRDAIQKINKAAKAENRDCLFFTAGTCSICETCAILSQEPCRFPDETMPSLEASGIDVVTLSRDLGMNYNNGPNKVTYFGLVLYQD</sequence>
<gene>
    <name evidence="1" type="ordered locus">Awo_c18290</name>
</gene>
<name>H6LIN5_ACEWD</name>
<reference evidence="2" key="1">
    <citation type="submission" date="2011-07" db="EMBL/GenBank/DDBJ databases">
        <title>Complete genome sequence of Acetobacterium woodii.</title>
        <authorList>
            <person name="Poehlein A."/>
            <person name="Schmidt S."/>
            <person name="Kaster A.-K."/>
            <person name="Goenrich M."/>
            <person name="Vollmers J."/>
            <person name="Thuermer A."/>
            <person name="Gottschalk G."/>
            <person name="Thauer R.K."/>
            <person name="Daniel R."/>
            <person name="Mueller V."/>
        </authorList>
    </citation>
    <scope>NUCLEOTIDE SEQUENCE [LARGE SCALE GENOMIC DNA]</scope>
    <source>
        <strain evidence="2">ATCC 29683 / DSM 1030 / JCM 2381 / KCTC 1655 / WB1</strain>
    </source>
</reference>
<dbReference type="EMBL" id="CP002987">
    <property type="protein sequence ID" value="AFA48609.1"/>
    <property type="molecule type" value="Genomic_DNA"/>
</dbReference>
<dbReference type="eggNOG" id="COG5423">
    <property type="taxonomic scope" value="Bacteria"/>
</dbReference>
<dbReference type="KEGG" id="awo:Awo_c18290"/>